<dbReference type="GeneID" id="18475007"/>
<dbReference type="Gene3D" id="3.40.50.1820">
    <property type="entry name" value="alpha/beta hydrolase"/>
    <property type="match status" value="1"/>
</dbReference>
<dbReference type="EMBL" id="JH668238">
    <property type="protein sequence ID" value="EIM20627.1"/>
    <property type="molecule type" value="Genomic_DNA"/>
</dbReference>
<dbReference type="HOGENOM" id="CLU_906748_0_0_1"/>
<dbReference type="OMA" id="IANTIDC"/>
<dbReference type="InParanoid" id="I4Y9I5"/>
<evidence type="ECO:0000256" key="1">
    <source>
        <dbReference type="ARBA" id="ARBA00004127"/>
    </source>
</evidence>
<comment type="subcellular location">
    <subcellularLocation>
        <location evidence="1">Endomembrane system</location>
        <topology evidence="1">Multi-pass membrane protein</topology>
    </subcellularLocation>
</comment>
<dbReference type="OrthoDB" id="10260961at2759"/>
<evidence type="ECO:0000256" key="2">
    <source>
        <dbReference type="ARBA" id="ARBA00022692"/>
    </source>
</evidence>
<keyword evidence="3" id="KW-1133">Transmembrane helix</keyword>
<organism evidence="6 7">
    <name type="scientific">Wallemia mellicola (strain ATCC MYA-4683 / CBS 633.66)</name>
    <name type="common">Wallemia sebi (CBS 633.66)</name>
    <dbReference type="NCBI Taxonomy" id="671144"/>
    <lineage>
        <taxon>Eukaryota</taxon>
        <taxon>Fungi</taxon>
        <taxon>Dikarya</taxon>
        <taxon>Basidiomycota</taxon>
        <taxon>Wallemiomycotina</taxon>
        <taxon>Wallemiomycetes</taxon>
        <taxon>Wallemiales</taxon>
        <taxon>Wallemiaceae</taxon>
        <taxon>Wallemia</taxon>
    </lineage>
</organism>
<evidence type="ECO:0000256" key="3">
    <source>
        <dbReference type="ARBA" id="ARBA00022989"/>
    </source>
</evidence>
<dbReference type="RefSeq" id="XP_006959411.1">
    <property type="nucleotide sequence ID" value="XM_006959349.1"/>
</dbReference>
<dbReference type="GO" id="GO:0012505">
    <property type="term" value="C:endomembrane system"/>
    <property type="evidence" value="ECO:0007669"/>
    <property type="project" value="UniProtKB-SubCell"/>
</dbReference>
<reference evidence="6 7" key="1">
    <citation type="journal article" date="2012" name="Fungal Genet. Biol.">
        <title>The genome of the xerotolerant mold Wallemia sebi reveals adaptations to osmotic stress and suggests cryptic sexual reproduction.</title>
        <authorList>
            <person name="Padamsee M."/>
            <person name="Kumar T.K.A."/>
            <person name="Riley R."/>
            <person name="Binder M."/>
            <person name="Boyd A."/>
            <person name="Calvo A.M."/>
            <person name="Furukawa K."/>
            <person name="Hesse C."/>
            <person name="Hohmann S."/>
            <person name="James T.Y."/>
            <person name="LaButti K."/>
            <person name="Lapidus A."/>
            <person name="Lindquist E."/>
            <person name="Lucas S."/>
            <person name="Miller K."/>
            <person name="Shantappa S."/>
            <person name="Grigoriev I.V."/>
            <person name="Hibbett D.S."/>
            <person name="McLaughlin D.J."/>
            <person name="Spatafora J.W."/>
            <person name="Aime M.C."/>
        </authorList>
    </citation>
    <scope>NUCLEOTIDE SEQUENCE [LARGE SCALE GENOMIC DNA]</scope>
    <source>
        <strain evidence="7">ATCC MYA-4683 / CBS 633.66</strain>
    </source>
</reference>
<dbReference type="PANTHER" id="PTHR42103">
    <property type="entry name" value="ALPHA/BETA-HYDROLASES SUPERFAMILY PROTEIN"/>
    <property type="match status" value="1"/>
</dbReference>
<keyword evidence="2" id="KW-0812">Transmembrane</keyword>
<evidence type="ECO:0000313" key="6">
    <source>
        <dbReference type="EMBL" id="EIM20627.1"/>
    </source>
</evidence>
<dbReference type="STRING" id="671144.I4Y9I5"/>
<proteinExistence type="predicted"/>
<gene>
    <name evidence="6" type="ORF">WALSEDRAFT_65292</name>
</gene>
<dbReference type="KEGG" id="wse:WALSEDRAFT_65292"/>
<keyword evidence="4" id="KW-0472">Membrane</keyword>
<feature type="domain" description="DUF202" evidence="5">
    <location>
        <begin position="33"/>
        <end position="73"/>
    </location>
</feature>
<dbReference type="Proteomes" id="UP000005242">
    <property type="component" value="Unassembled WGS sequence"/>
</dbReference>
<name>I4Y9I5_WALMC</name>
<dbReference type="InterPro" id="IPR029058">
    <property type="entry name" value="AB_hydrolase_fold"/>
</dbReference>
<evidence type="ECO:0000256" key="4">
    <source>
        <dbReference type="ARBA" id="ARBA00023136"/>
    </source>
</evidence>
<evidence type="ECO:0000313" key="7">
    <source>
        <dbReference type="Proteomes" id="UP000005242"/>
    </source>
</evidence>
<dbReference type="eggNOG" id="ENOG502QR04">
    <property type="taxonomic scope" value="Eukaryota"/>
</dbReference>
<accession>I4Y9I5</accession>
<keyword evidence="7" id="KW-1185">Reference proteome</keyword>
<dbReference type="Pfam" id="PF02656">
    <property type="entry name" value="DUF202"/>
    <property type="match status" value="1"/>
</dbReference>
<dbReference type="AlphaFoldDB" id="I4Y9I5"/>
<evidence type="ECO:0000259" key="5">
    <source>
        <dbReference type="Pfam" id="PF02656"/>
    </source>
</evidence>
<dbReference type="SUPFAM" id="SSF53474">
    <property type="entry name" value="alpha/beta-Hydrolases"/>
    <property type="match status" value="1"/>
</dbReference>
<dbReference type="PANTHER" id="PTHR42103:SF2">
    <property type="entry name" value="AB HYDROLASE-1 DOMAIN-CONTAINING PROTEIN"/>
    <property type="match status" value="1"/>
</dbReference>
<protein>
    <recommendedName>
        <fullName evidence="5">DUF202 domain-containing protein</fullName>
    </recommendedName>
</protein>
<dbReference type="InterPro" id="IPR003807">
    <property type="entry name" value="DUF202"/>
</dbReference>
<sequence length="307" mass="34883">MKGEQGSSVDSTRNDKFDRLRPIQIDNVGTVARDHLASERTWLTYVQTSLAIASIGVAITQLFAIKPIDAKDEANPFEAELDQAPLQTRTNQSRTESTRFNNPHRKVEIGDNISLAVIAHAYKPLGGSSNDFPLKMMSRWFKQVGFFVILYDRKSTSWTGDIEVEEYTSILKEVVSTQLSQYSLSKVIIGGYSAGSLIASRVRELDWLDCEVRYLLLSHPLSVSWALNLFRGTQIDNTLHDNLKTHKHLAIWGTNDQFTGVERYRQWSDNLKRGYPNTWSYIEIKGADHFGKSFVDVYNGLIEWITS</sequence>